<keyword evidence="2" id="KW-1185">Reference proteome</keyword>
<organism evidence="1 2">
    <name type="scientific">Dissostichus mawsoni</name>
    <name type="common">Antarctic cod</name>
    <dbReference type="NCBI Taxonomy" id="36200"/>
    <lineage>
        <taxon>Eukaryota</taxon>
        <taxon>Metazoa</taxon>
        <taxon>Chordata</taxon>
        <taxon>Craniata</taxon>
        <taxon>Vertebrata</taxon>
        <taxon>Euteleostomi</taxon>
        <taxon>Actinopterygii</taxon>
        <taxon>Neopterygii</taxon>
        <taxon>Teleostei</taxon>
        <taxon>Neoteleostei</taxon>
        <taxon>Acanthomorphata</taxon>
        <taxon>Eupercaria</taxon>
        <taxon>Perciformes</taxon>
        <taxon>Notothenioidei</taxon>
        <taxon>Nototheniidae</taxon>
        <taxon>Dissostichus</taxon>
    </lineage>
</organism>
<dbReference type="Proteomes" id="UP000518266">
    <property type="component" value="Unassembled WGS sequence"/>
</dbReference>
<protein>
    <submittedName>
        <fullName evidence="1">Uncharacterized protein</fullName>
    </submittedName>
</protein>
<dbReference type="AlphaFoldDB" id="A0A7J5Y5C3"/>
<evidence type="ECO:0000313" key="1">
    <source>
        <dbReference type="EMBL" id="KAF3843847.1"/>
    </source>
</evidence>
<name>A0A7J5Y5C3_DISMA</name>
<gene>
    <name evidence="1" type="ORF">F7725_002696</name>
</gene>
<reference evidence="1 2" key="1">
    <citation type="submission" date="2020-03" db="EMBL/GenBank/DDBJ databases">
        <title>Dissostichus mawsoni Genome sequencing and assembly.</title>
        <authorList>
            <person name="Park H."/>
        </authorList>
    </citation>
    <scope>NUCLEOTIDE SEQUENCE [LARGE SCALE GENOMIC DNA]</scope>
    <source>
        <strain evidence="1">DM0001</strain>
        <tissue evidence="1">Muscle</tissue>
    </source>
</reference>
<evidence type="ECO:0000313" key="2">
    <source>
        <dbReference type="Proteomes" id="UP000518266"/>
    </source>
</evidence>
<accession>A0A7J5Y5C3</accession>
<comment type="caution">
    <text evidence="1">The sequence shown here is derived from an EMBL/GenBank/DDBJ whole genome shotgun (WGS) entry which is preliminary data.</text>
</comment>
<sequence>MGSVCRSFFFSLSAGPSKVQVSLGVGRPLKETGICRGVPALQVGDGDLRQGVELIGGVDPPPIRRALFVHLDDVALDGAASVSVGGDPAQSHAALRLVFNLGGAGGAGGGSMASLHSVGSQWGPTPAALQAAILNWYTDPSMSFSTVYCRPFTEGLVTGALLTRPQYTAPRSLFSSQ</sequence>
<dbReference type="EMBL" id="JAAKFY010000018">
    <property type="protein sequence ID" value="KAF3843847.1"/>
    <property type="molecule type" value="Genomic_DNA"/>
</dbReference>
<proteinExistence type="predicted"/>